<protein>
    <submittedName>
        <fullName evidence="3">Potassium channel family protein</fullName>
    </submittedName>
</protein>
<accession>A0ABT7YSZ0</accession>
<dbReference type="RefSeq" id="WP_289958659.1">
    <property type="nucleotide sequence ID" value="NZ_JAUEMJ010000005.1"/>
</dbReference>
<evidence type="ECO:0000256" key="1">
    <source>
        <dbReference type="SAM" id="Phobius"/>
    </source>
</evidence>
<feature type="transmembrane region" description="Helical" evidence="1">
    <location>
        <begin position="12"/>
        <end position="28"/>
    </location>
</feature>
<gene>
    <name evidence="3" type="ORF">QWI33_18660</name>
</gene>
<evidence type="ECO:0000313" key="4">
    <source>
        <dbReference type="Proteomes" id="UP001171902"/>
    </source>
</evidence>
<dbReference type="EMBL" id="JAUEMJ010000005">
    <property type="protein sequence ID" value="MDN3241754.1"/>
    <property type="molecule type" value="Genomic_DNA"/>
</dbReference>
<feature type="transmembrane region" description="Helical" evidence="1">
    <location>
        <begin position="139"/>
        <end position="158"/>
    </location>
</feature>
<keyword evidence="1" id="KW-1133">Transmembrane helix</keyword>
<keyword evidence="3" id="KW-0407">Ion channel</keyword>
<keyword evidence="1" id="KW-0812">Transmembrane</keyword>
<comment type="caution">
    <text evidence="3">The sequence shown here is derived from an EMBL/GenBank/DDBJ whole genome shotgun (WGS) entry which is preliminary data.</text>
</comment>
<organism evidence="3 4">
    <name type="scientific">Glycomyces tritici</name>
    <dbReference type="NCBI Taxonomy" id="2665176"/>
    <lineage>
        <taxon>Bacteria</taxon>
        <taxon>Bacillati</taxon>
        <taxon>Actinomycetota</taxon>
        <taxon>Actinomycetes</taxon>
        <taxon>Glycomycetales</taxon>
        <taxon>Glycomycetaceae</taxon>
        <taxon>Glycomyces</taxon>
    </lineage>
</organism>
<keyword evidence="4" id="KW-1185">Reference proteome</keyword>
<dbReference type="SUPFAM" id="SSF81324">
    <property type="entry name" value="Voltage-gated potassium channels"/>
    <property type="match status" value="1"/>
</dbReference>
<feature type="transmembrane region" description="Helical" evidence="1">
    <location>
        <begin position="69"/>
        <end position="92"/>
    </location>
</feature>
<feature type="domain" description="Potassium channel" evidence="2">
    <location>
        <begin position="83"/>
        <end position="158"/>
    </location>
</feature>
<evidence type="ECO:0000313" key="3">
    <source>
        <dbReference type="EMBL" id="MDN3241754.1"/>
    </source>
</evidence>
<keyword evidence="1" id="KW-0472">Membrane</keyword>
<proteinExistence type="predicted"/>
<feature type="transmembrane region" description="Helical" evidence="1">
    <location>
        <begin position="34"/>
        <end position="57"/>
    </location>
</feature>
<dbReference type="GO" id="GO:0034220">
    <property type="term" value="P:monoatomic ion transmembrane transport"/>
    <property type="evidence" value="ECO:0007669"/>
    <property type="project" value="UniProtKB-KW"/>
</dbReference>
<evidence type="ECO:0000259" key="2">
    <source>
        <dbReference type="Pfam" id="PF07885"/>
    </source>
</evidence>
<name>A0ABT7YSZ0_9ACTN</name>
<dbReference type="Gene3D" id="1.10.287.70">
    <property type="match status" value="1"/>
</dbReference>
<dbReference type="Pfam" id="PF07885">
    <property type="entry name" value="Ion_trans_2"/>
    <property type="match status" value="1"/>
</dbReference>
<keyword evidence="3" id="KW-0813">Transport</keyword>
<dbReference type="InterPro" id="IPR013099">
    <property type="entry name" value="K_chnl_dom"/>
</dbReference>
<reference evidence="3" key="1">
    <citation type="submission" date="2023-06" db="EMBL/GenBank/DDBJ databases">
        <title>Gycomyces niveus sp.nov., a novel actinomycete isolated from soil in Shouguang.</title>
        <authorList>
            <person name="Yang X."/>
            <person name="Zhao J."/>
        </authorList>
    </citation>
    <scope>NUCLEOTIDE SEQUENCE</scope>
    <source>
        <strain evidence="3">NEAU C2</strain>
    </source>
</reference>
<sequence length="168" mass="18309">MERRNQFHRLRWTLAGIALLVLYLVVPIRSEPEAAVLVLRWVATAALLGAVAVAIRWQAVRQIREPDAPLGAMVVGILAGLLVFALVDYAVAVYRPGEFEGLDTRVDALYFALSTLLTVGYGDVSAQGQVARSLLCVQMAFNVTVIAGSASLIAQKFTKRAGTRRRRS</sequence>
<keyword evidence="3" id="KW-0406">Ion transport</keyword>
<dbReference type="Proteomes" id="UP001171902">
    <property type="component" value="Unassembled WGS sequence"/>
</dbReference>